<keyword evidence="9 15" id="KW-0862">Zinc</keyword>
<evidence type="ECO:0000313" key="18">
    <source>
        <dbReference type="EMBL" id="KAG0692675.1"/>
    </source>
</evidence>
<dbReference type="InterPro" id="IPR054475">
    <property type="entry name" value="Znf-DPOE"/>
</dbReference>
<dbReference type="InterPro" id="IPR036397">
    <property type="entry name" value="RNaseH_sf"/>
</dbReference>
<evidence type="ECO:0000256" key="2">
    <source>
        <dbReference type="ARBA" id="ARBA00005755"/>
    </source>
</evidence>
<proteinExistence type="inferred from homology"/>
<dbReference type="InterPro" id="IPR023211">
    <property type="entry name" value="DNA_pol_palm_dom_sf"/>
</dbReference>
<feature type="region of interest" description="Disordered" evidence="16">
    <location>
        <begin position="1935"/>
        <end position="1970"/>
    </location>
</feature>
<keyword evidence="10 15" id="KW-0239">DNA-directed DNA polymerase</keyword>
<feature type="region of interest" description="Disordered" evidence="16">
    <location>
        <begin position="1"/>
        <end position="30"/>
    </location>
</feature>
<evidence type="ECO:0000259" key="17">
    <source>
        <dbReference type="SMART" id="SM01159"/>
    </source>
</evidence>
<dbReference type="PANTHER" id="PTHR10670">
    <property type="entry name" value="DNA POLYMERASE EPSILON CATALYTIC SUBUNIT A"/>
    <property type="match status" value="1"/>
</dbReference>
<feature type="compositionally biased region" description="Basic and acidic residues" evidence="16">
    <location>
        <begin position="11"/>
        <end position="24"/>
    </location>
</feature>
<evidence type="ECO:0000256" key="5">
    <source>
        <dbReference type="ARBA" id="ARBA00022695"/>
    </source>
</evidence>
<dbReference type="GO" id="GO:0000278">
    <property type="term" value="P:mitotic cell cycle"/>
    <property type="evidence" value="ECO:0007669"/>
    <property type="project" value="TreeGrafter"/>
</dbReference>
<evidence type="ECO:0000256" key="6">
    <source>
        <dbReference type="ARBA" id="ARBA00022705"/>
    </source>
</evidence>
<dbReference type="CDD" id="cd05535">
    <property type="entry name" value="POLBc_epsilon"/>
    <property type="match status" value="1"/>
</dbReference>
<feature type="compositionally biased region" description="Low complexity" evidence="16">
    <location>
        <begin position="2029"/>
        <end position="2039"/>
    </location>
</feature>
<comment type="caution">
    <text evidence="18">The sequence shown here is derived from an EMBL/GenBank/DDBJ whole genome shotgun (WGS) entry which is preliminary data.</text>
</comment>
<dbReference type="GO" id="GO:0006297">
    <property type="term" value="P:nucleotide-excision repair, DNA gap filling"/>
    <property type="evidence" value="ECO:0007669"/>
    <property type="project" value="TreeGrafter"/>
</dbReference>
<evidence type="ECO:0000256" key="9">
    <source>
        <dbReference type="ARBA" id="ARBA00022833"/>
    </source>
</evidence>
<dbReference type="Pfam" id="PF23250">
    <property type="entry name" value="zf_DPOE_2"/>
    <property type="match status" value="1"/>
</dbReference>
<keyword evidence="7 15" id="KW-0479">Metal-binding</keyword>
<feature type="domain" description="DNA polymerase epsilon catalytic subunit A C-terminal" evidence="17">
    <location>
        <begin position="1532"/>
        <end position="1932"/>
    </location>
</feature>
<dbReference type="GO" id="GO:0006272">
    <property type="term" value="P:leading strand elongation"/>
    <property type="evidence" value="ECO:0007669"/>
    <property type="project" value="TreeGrafter"/>
</dbReference>
<dbReference type="InterPro" id="IPR006172">
    <property type="entry name" value="DNA-dir_DNA_pol_B"/>
</dbReference>
<reference evidence="18" key="1">
    <citation type="submission" date="2020-07" db="EMBL/GenBank/DDBJ databases">
        <title>The High-quality genome of the commercially important snow crab, Chionoecetes opilio.</title>
        <authorList>
            <person name="Jeong J.-H."/>
            <person name="Ryu S."/>
        </authorList>
    </citation>
    <scope>NUCLEOTIDE SEQUENCE</scope>
    <source>
        <strain evidence="18">MADBK_172401_WGS</strain>
        <tissue evidence="18">Digestive gland</tissue>
    </source>
</reference>
<gene>
    <name evidence="18" type="primary">Pole</name>
    <name evidence="18" type="ORF">GWK47_027790</name>
</gene>
<feature type="region of interest" description="Disordered" evidence="16">
    <location>
        <begin position="2015"/>
        <end position="2043"/>
    </location>
</feature>
<keyword evidence="19" id="KW-1185">Reference proteome</keyword>
<accession>A0A8J8WBT1</accession>
<dbReference type="InterPro" id="IPR029703">
    <property type="entry name" value="POL2"/>
</dbReference>
<evidence type="ECO:0000256" key="3">
    <source>
        <dbReference type="ARBA" id="ARBA00022485"/>
    </source>
</evidence>
<dbReference type="GO" id="GO:0003677">
    <property type="term" value="F:DNA binding"/>
    <property type="evidence" value="ECO:0007669"/>
    <property type="project" value="UniProtKB-KW"/>
</dbReference>
<dbReference type="GO" id="GO:0003887">
    <property type="term" value="F:DNA-directed DNA polymerase activity"/>
    <property type="evidence" value="ECO:0007669"/>
    <property type="project" value="UniProtKB-KW"/>
</dbReference>
<evidence type="ECO:0000256" key="1">
    <source>
        <dbReference type="ARBA" id="ARBA00004123"/>
    </source>
</evidence>
<keyword evidence="13 15" id="KW-0238">DNA-binding</keyword>
<keyword evidence="12 15" id="KW-0411">Iron-sulfur</keyword>
<evidence type="ECO:0000256" key="15">
    <source>
        <dbReference type="RuleBase" id="RU365029"/>
    </source>
</evidence>
<dbReference type="Pfam" id="PF03104">
    <property type="entry name" value="DNA_pol_B_exo1"/>
    <property type="match status" value="1"/>
</dbReference>
<name>A0A8J8WBT1_CHIOP</name>
<feature type="region of interest" description="Disordered" evidence="16">
    <location>
        <begin position="1188"/>
        <end position="1263"/>
    </location>
</feature>
<feature type="compositionally biased region" description="Polar residues" evidence="16">
    <location>
        <begin position="1938"/>
        <end position="1954"/>
    </location>
</feature>
<dbReference type="FunFam" id="3.90.1600.10:FF:000006">
    <property type="entry name" value="DNA polymerase epsilon catalytic subunit"/>
    <property type="match status" value="1"/>
</dbReference>
<dbReference type="InterPro" id="IPR043502">
    <property type="entry name" value="DNA/RNA_pol_sf"/>
</dbReference>
<dbReference type="FunFam" id="3.30.420.10:FF:000010">
    <property type="entry name" value="DNA polymerase epsilon catalytic subunit"/>
    <property type="match status" value="1"/>
</dbReference>
<dbReference type="GO" id="GO:0008310">
    <property type="term" value="F:single-stranded DNA 3'-5' DNA exonuclease activity"/>
    <property type="evidence" value="ECO:0007669"/>
    <property type="project" value="TreeGrafter"/>
</dbReference>
<keyword evidence="11 15" id="KW-0408">Iron</keyword>
<dbReference type="FunFam" id="1.10.132.60:FF:000002">
    <property type="entry name" value="DNA polymerase epsilon catalytic subunit"/>
    <property type="match status" value="1"/>
</dbReference>
<evidence type="ECO:0000256" key="11">
    <source>
        <dbReference type="ARBA" id="ARBA00023004"/>
    </source>
</evidence>
<evidence type="ECO:0000313" key="19">
    <source>
        <dbReference type="Proteomes" id="UP000770661"/>
    </source>
</evidence>
<dbReference type="SUPFAM" id="SSF53098">
    <property type="entry name" value="Ribonuclease H-like"/>
    <property type="match status" value="1"/>
</dbReference>
<dbReference type="Gene3D" id="3.30.420.10">
    <property type="entry name" value="Ribonuclease H-like superfamily/Ribonuclease H"/>
    <property type="match status" value="1"/>
</dbReference>
<dbReference type="GO" id="GO:0008622">
    <property type="term" value="C:epsilon DNA polymerase complex"/>
    <property type="evidence" value="ECO:0007669"/>
    <property type="project" value="InterPro"/>
</dbReference>
<comment type="cofactor">
    <cofactor evidence="15">
        <name>[4Fe-4S] cluster</name>
        <dbReference type="ChEBI" id="CHEBI:49883"/>
    </cofactor>
</comment>
<dbReference type="SMART" id="SM00486">
    <property type="entry name" value="POLBc"/>
    <property type="match status" value="1"/>
</dbReference>
<dbReference type="InterPro" id="IPR013697">
    <property type="entry name" value="DNA_pol_e_suA_C"/>
</dbReference>
<comment type="catalytic activity">
    <reaction evidence="15">
        <text>DNA(n) + a 2'-deoxyribonucleoside 5'-triphosphate = DNA(n+1) + diphosphate</text>
        <dbReference type="Rhea" id="RHEA:22508"/>
        <dbReference type="Rhea" id="RHEA-COMP:17339"/>
        <dbReference type="Rhea" id="RHEA-COMP:17340"/>
        <dbReference type="ChEBI" id="CHEBI:33019"/>
        <dbReference type="ChEBI" id="CHEBI:61560"/>
        <dbReference type="ChEBI" id="CHEBI:173112"/>
        <dbReference type="EC" id="2.7.7.7"/>
    </reaction>
</comment>
<dbReference type="Gene3D" id="1.10.132.60">
    <property type="entry name" value="DNA polymerase family B, C-terminal domain"/>
    <property type="match status" value="1"/>
</dbReference>
<evidence type="ECO:0000256" key="7">
    <source>
        <dbReference type="ARBA" id="ARBA00022723"/>
    </source>
</evidence>
<feature type="region of interest" description="Disordered" evidence="16">
    <location>
        <begin position="1286"/>
        <end position="1316"/>
    </location>
</feature>
<dbReference type="Pfam" id="PF22634">
    <property type="entry name" value="POL2_thumb"/>
    <property type="match status" value="1"/>
</dbReference>
<dbReference type="InterPro" id="IPR055191">
    <property type="entry name" value="POL2_thumb"/>
</dbReference>
<dbReference type="Gene3D" id="3.90.1600.10">
    <property type="entry name" value="Palm domain of DNA polymerase"/>
    <property type="match status" value="1"/>
</dbReference>
<comment type="function">
    <text evidence="15">DNA polymerase II participates in chromosomal DNA replication.</text>
</comment>
<evidence type="ECO:0000256" key="10">
    <source>
        <dbReference type="ARBA" id="ARBA00022932"/>
    </source>
</evidence>
<comment type="subcellular location">
    <subcellularLocation>
        <location evidence="1 15">Nucleus</location>
    </subcellularLocation>
</comment>
<dbReference type="SMART" id="SM01159">
    <property type="entry name" value="DUF1744"/>
    <property type="match status" value="1"/>
</dbReference>
<evidence type="ECO:0000256" key="4">
    <source>
        <dbReference type="ARBA" id="ARBA00022679"/>
    </source>
</evidence>
<dbReference type="GO" id="GO:0045004">
    <property type="term" value="P:DNA replication proofreading"/>
    <property type="evidence" value="ECO:0007669"/>
    <property type="project" value="TreeGrafter"/>
</dbReference>
<keyword evidence="6 15" id="KW-0235">DNA replication</keyword>
<keyword evidence="8 15" id="KW-0863">Zinc-finger</keyword>
<evidence type="ECO:0000256" key="12">
    <source>
        <dbReference type="ARBA" id="ARBA00023014"/>
    </source>
</evidence>
<dbReference type="GO" id="GO:0051539">
    <property type="term" value="F:4 iron, 4 sulfur cluster binding"/>
    <property type="evidence" value="ECO:0007669"/>
    <property type="project" value="UniProtKB-KW"/>
</dbReference>
<organism evidence="18 19">
    <name type="scientific">Chionoecetes opilio</name>
    <name type="common">Atlantic snow crab</name>
    <name type="synonym">Cancer opilio</name>
    <dbReference type="NCBI Taxonomy" id="41210"/>
    <lineage>
        <taxon>Eukaryota</taxon>
        <taxon>Metazoa</taxon>
        <taxon>Ecdysozoa</taxon>
        <taxon>Arthropoda</taxon>
        <taxon>Crustacea</taxon>
        <taxon>Multicrustacea</taxon>
        <taxon>Malacostraca</taxon>
        <taxon>Eumalacostraca</taxon>
        <taxon>Eucarida</taxon>
        <taxon>Decapoda</taxon>
        <taxon>Pleocyemata</taxon>
        <taxon>Brachyura</taxon>
        <taxon>Eubrachyura</taxon>
        <taxon>Majoidea</taxon>
        <taxon>Majidae</taxon>
        <taxon>Chionoecetes</taxon>
    </lineage>
</organism>
<feature type="compositionally biased region" description="Basic and acidic residues" evidence="16">
    <location>
        <begin position="1188"/>
        <end position="1198"/>
    </location>
</feature>
<keyword evidence="14 15" id="KW-0539">Nucleus</keyword>
<comment type="similarity">
    <text evidence="2 15">Belongs to the DNA polymerase type-B family.</text>
</comment>
<dbReference type="CDD" id="cd05779">
    <property type="entry name" value="DNA_polB_epsilon_exo"/>
    <property type="match status" value="1"/>
</dbReference>
<dbReference type="InterPro" id="IPR042087">
    <property type="entry name" value="DNA_pol_B_thumb"/>
</dbReference>
<dbReference type="SUPFAM" id="SSF56672">
    <property type="entry name" value="DNA/RNA polymerases"/>
    <property type="match status" value="1"/>
</dbReference>
<dbReference type="Gene3D" id="3.30.342.10">
    <property type="entry name" value="DNA Polymerase, chain B, domain 1"/>
    <property type="match status" value="1"/>
</dbReference>
<protein>
    <recommendedName>
        <fullName evidence="15">DNA polymerase epsilon catalytic subunit</fullName>
        <ecNumber evidence="15">2.7.7.7</ecNumber>
    </recommendedName>
</protein>
<evidence type="ECO:0000256" key="13">
    <source>
        <dbReference type="ARBA" id="ARBA00023125"/>
    </source>
</evidence>
<dbReference type="Pfam" id="PF22912">
    <property type="entry name" value="zf-DPOE"/>
    <property type="match status" value="1"/>
</dbReference>
<dbReference type="Proteomes" id="UP000770661">
    <property type="component" value="Unassembled WGS sequence"/>
</dbReference>
<keyword evidence="5 15" id="KW-0548">Nucleotidyltransferase</keyword>
<dbReference type="OrthoDB" id="10060449at2759"/>
<dbReference type="EMBL" id="JACEEZ010026453">
    <property type="protein sequence ID" value="KAG0692675.1"/>
    <property type="molecule type" value="Genomic_DNA"/>
</dbReference>
<keyword evidence="3 15" id="KW-0004">4Fe-4S</keyword>
<dbReference type="InterPro" id="IPR006133">
    <property type="entry name" value="DNA-dir_DNA_pol_B_exonuc"/>
</dbReference>
<dbReference type="GO" id="GO:0008270">
    <property type="term" value="F:zinc ion binding"/>
    <property type="evidence" value="ECO:0007669"/>
    <property type="project" value="UniProtKB-KW"/>
</dbReference>
<evidence type="ECO:0000256" key="14">
    <source>
        <dbReference type="ARBA" id="ARBA00023242"/>
    </source>
</evidence>
<dbReference type="Pfam" id="PF08490">
    <property type="entry name" value="DUF1744"/>
    <property type="match status" value="1"/>
</dbReference>
<dbReference type="InterPro" id="IPR012337">
    <property type="entry name" value="RNaseH-like_sf"/>
</dbReference>
<sequence length="2280" mass="260353">MSGGSTNTGKYKHENYKHENKDGEASGTGDNARRLLQQSLENDATDEKFGFVRYTQPEEIVGWLLNMHPTEILNEEKRLISAVDYYFIQEDGSRFKVSLPYRPYFYIMTKKEATREVATFLSKKFTGVVAKVEPVQKEDLDLDNHLSGLKQTLLKLSFFTMNDYIRVKGMIGAAVRRNKEVANSKTVFSEMMTAHLAGETTEATKRMRDQMENIMDIREYDVPYHVRVSIDCKIFVGLWYSIQRCNTGFPTITKREDLMVWADCIVLAYDIETTKLPLKFPDANIDQIMMISYMIDGQGFLIINREIVSEDVEDFEYTPKPEFEGPFTVLNEANEKQLIKRFFDHILEVKPHIFVTYNGDFFDWPFVEARANMHDMDMAKEIGFSKGRDGVYTSRPSIHMDCYCWVKRDSYLPVGSQNLKAVAKAKLHYDPVELDPEEMCIFAAEQPQVLANYSVSDAVATYYLYMKYVHPFIVALCTIIPMQPDEVLRKGSGTLCEALLMVQAFDANIVYPNKQVTVLNKQTADGHVLDQETYVGGHVEAIESGVFRADIPCSFRMVPEAFQKLLNNVERTIKFCVEVEEGIPLEQVTNYTEVVEDIKAKLAALRDSPYCLEKPLIYHLDVGAMYPNIILTNRLQPSAMVDESACAVCDFNKPGATCQRKMSWIWRGDVMPASRSEFQQLKQQLETERFPPFEPGGERRAFHQLNKEEQAAVEKKRLQDYCRKAYKKTKVTSTEERWETICQRENSFYVNTVLSFRDRRYEYKGLLKVAKKEVAKALDKGDPSEIKAANAKAVLYDSLQLAHKCILNSFYGYVMRKGSRWFSMEMAGIVCYTGATIITRSREIIEQVGRPLELDTDGIWCILPSSFPENYTITTNNPKKPKVAISYPGAMLNVMVKDHYTNHQYHDLVDPDNLEYSVRSENSIFFEVDGPYRAMILPASKEEGKKLKKRYAVFNFDGSLAELKGFEVKRRGELQLIKIFQSSVFDAFLQGDTLETCYASVAKVADYWLDVLFSKAANMPDSELFELISENKSMSRKLEDYGNQKSTSISTAKRLAEFLGDQMVKDAGLSCRFIISKKPDGAPVTERAIPLNIFQTEPSVKHHYLRRWLKDPSISNFDIRNILDWNYYIERLSGTIMKIVTIPAALQGVENPVPRVPHPKWLHKRMMERNDTFKQKRITDMFSVVAKPTRDSAPHTVEEDSEDLFASQETPDIEDMLSSNSINKKALGPAVTSKRKRPDQLDADTSDLNRSWRDALGNPPKMANSKDAVKAWIKFQKKKWEFQQQQRRSQAKKTRKDAMNHFGGVGRGEPGRVVRSGPATTIGGFLRRAHRTLLDVPWQIVQAGVAETTTPGQYKLWALVGSDLHLIKLTIPRVFYVNQRSPKEDNEDGGMWKKVNKTLPRSFPVLHLYEYTIPEELFKKHNKGLVADLSSPDIEGIYETQVPLEFRAMVQLGCVCVVDKSLSQAETDTFELNQLKFKTVAQYQYLEEGSMHHVYFYHHCSGNKAMFGIFFNHSKKANIFVLDTVRSNQMPNVRNLFNAERNSRIAGGKEESCLPEANFEFSVQFETEVRKIHRQIQQVLRGYRDEKRGPTLLAIQSPLRLSSLTSQMPDLGEFPQVPIHVTDPDTIYNVLDWQHKGVRVMVRHFLGVNQLLSKSVEQSRYFHIPVGNLPRDTTSFGADLFYARHLQKHNTVLWASQGPRPDLGGHEHDDNRPVIEIEGSTATSQLNHPNCYSTVCAELDVDALAVTAVLQANNINEMEGTSSSVTFDAAPQASLQDMMSGAESTAVVYDETIRCASAFKVLRQMVAAWLRDVSVYQNVFADYQIVHFYRWLHDPNSLMYDPALHRMLRTLMQKLFLHLIAEFKRFGAVIVNANFNKIILCTRKKRLEDAISYVQYVVNSIRGKELFHSIDISFNQCWEYLIWLDPSNRGGIKGKLSNEVQSTEESQEGTKNSNVDTTQGEDQTDTTVEEEGLPLEMDWNIAEYLPKWCDCQSSFNNVIASYICNIYEKMQEESVRFSPGDTPMKRKASSQASQQPAPQGTNQSCAEFAQELVGGQLAQKLYFLTQRIHKKGTASKEVEEAEQSMLLATSDQHFPALEFVKSVTKVLSLDSSVTVEVCKLRRDLLKLLNIGEFSPEGIWKDPCVSYILPEVICHSCNHCRNIDLCKDGYQTTESGVRVWLCPLCDTRYSTGDIEQQLIDLIHTNSMALVLQDLMCEKCLEVKQSNMSSHCSCGGYFKTLEKQQEFGNKLKVFNKISMLFEMPLLRDTVKWIAANNHWVDL</sequence>
<dbReference type="GO" id="GO:0006287">
    <property type="term" value="P:base-excision repair, gap-filling"/>
    <property type="evidence" value="ECO:0007669"/>
    <property type="project" value="TreeGrafter"/>
</dbReference>
<keyword evidence="4 15" id="KW-0808">Transferase</keyword>
<evidence type="ECO:0000256" key="16">
    <source>
        <dbReference type="SAM" id="MobiDB-lite"/>
    </source>
</evidence>
<dbReference type="PANTHER" id="PTHR10670:SF0">
    <property type="entry name" value="DNA POLYMERASE EPSILON CATALYTIC SUBUNIT A"/>
    <property type="match status" value="1"/>
</dbReference>
<dbReference type="GO" id="GO:0000166">
    <property type="term" value="F:nucleotide binding"/>
    <property type="evidence" value="ECO:0007669"/>
    <property type="project" value="InterPro"/>
</dbReference>
<evidence type="ECO:0000256" key="8">
    <source>
        <dbReference type="ARBA" id="ARBA00022771"/>
    </source>
</evidence>
<dbReference type="EC" id="2.7.7.7" evidence="15"/>